<organism evidence="1 2">
    <name type="scientific">Pristionchus pacificus</name>
    <name type="common">Parasitic nematode worm</name>
    <dbReference type="NCBI Taxonomy" id="54126"/>
    <lineage>
        <taxon>Eukaryota</taxon>
        <taxon>Metazoa</taxon>
        <taxon>Ecdysozoa</taxon>
        <taxon>Nematoda</taxon>
        <taxon>Chromadorea</taxon>
        <taxon>Rhabditida</taxon>
        <taxon>Rhabditina</taxon>
        <taxon>Diplogasteromorpha</taxon>
        <taxon>Diplogasteroidea</taxon>
        <taxon>Neodiplogasteridae</taxon>
        <taxon>Pristionchus</taxon>
    </lineage>
</organism>
<evidence type="ECO:0000313" key="2">
    <source>
        <dbReference type="Proteomes" id="UP000005239"/>
    </source>
</evidence>
<accession>A0A2A6BAJ2</accession>
<keyword evidence="2" id="KW-1185">Reference proteome</keyword>
<sequence>MATSVFILAALLLLSLPTATEQGTSSLTAILFPPALFAAVTSTAGCTAACAALAVAGLLAAVTSNYAMSMDTHAIVTQH</sequence>
<accession>A0A8R1YVQ5</accession>
<dbReference type="AlphaFoldDB" id="A0A2A6BAJ2"/>
<evidence type="ECO:0000313" key="1">
    <source>
        <dbReference type="EnsemblMetazoa" id="PPA37585.1"/>
    </source>
</evidence>
<name>A0A2A6BAJ2_PRIPA</name>
<protein>
    <submittedName>
        <fullName evidence="1">Uncharacterized protein</fullName>
    </submittedName>
</protein>
<proteinExistence type="predicted"/>
<dbReference type="EnsemblMetazoa" id="PPA37585.1">
    <property type="protein sequence ID" value="PPA37585.1"/>
    <property type="gene ID" value="WBGene00275954"/>
</dbReference>
<reference evidence="2" key="1">
    <citation type="journal article" date="2008" name="Nat. Genet.">
        <title>The Pristionchus pacificus genome provides a unique perspective on nematode lifestyle and parasitism.</title>
        <authorList>
            <person name="Dieterich C."/>
            <person name="Clifton S.W."/>
            <person name="Schuster L.N."/>
            <person name="Chinwalla A."/>
            <person name="Delehaunty K."/>
            <person name="Dinkelacker I."/>
            <person name="Fulton L."/>
            <person name="Fulton R."/>
            <person name="Godfrey J."/>
            <person name="Minx P."/>
            <person name="Mitreva M."/>
            <person name="Roeseler W."/>
            <person name="Tian H."/>
            <person name="Witte H."/>
            <person name="Yang S.P."/>
            <person name="Wilson R.K."/>
            <person name="Sommer R.J."/>
        </authorList>
    </citation>
    <scope>NUCLEOTIDE SEQUENCE [LARGE SCALE GENOMIC DNA]</scope>
    <source>
        <strain evidence="2">PS312</strain>
    </source>
</reference>
<dbReference type="Proteomes" id="UP000005239">
    <property type="component" value="Unassembled WGS sequence"/>
</dbReference>
<reference evidence="1" key="2">
    <citation type="submission" date="2022-06" db="UniProtKB">
        <authorList>
            <consortium name="EnsemblMetazoa"/>
        </authorList>
    </citation>
    <scope>IDENTIFICATION</scope>
    <source>
        <strain evidence="1">PS312</strain>
    </source>
</reference>
<gene>
    <name evidence="1" type="primary">WBGene00275954</name>
</gene>